<evidence type="ECO:0000256" key="1">
    <source>
        <dbReference type="SAM" id="Phobius"/>
    </source>
</evidence>
<feature type="transmembrane region" description="Helical" evidence="1">
    <location>
        <begin position="100"/>
        <end position="120"/>
    </location>
</feature>
<sequence length="198" mass="23521">MAFFFYLSDTSLKVFRYVFFSALAVEIFVTVISIYQWKIPVYTLYHFYIPLEYGLLTFYFYKTLDQEKIKKIAKYSIPCFTIFSLVLSQFHIGWTNFPGLNLNIEGILLCFWAIVALFSVKPHLFLPIYRLPIFWICLAVIIYHSGTFVMNGLFNVLRQNRYEVFESLRGVINKNINNLLYMMFIIAFVCSHQMKKYS</sequence>
<dbReference type="EMBL" id="CAJRAF010000001">
    <property type="protein sequence ID" value="CAG4993533.1"/>
    <property type="molecule type" value="Genomic_DNA"/>
</dbReference>
<accession>A0A916J9N0</accession>
<name>A0A916J9N0_9BACT</name>
<feature type="transmembrane region" description="Helical" evidence="1">
    <location>
        <begin position="176"/>
        <end position="194"/>
    </location>
</feature>
<proteinExistence type="predicted"/>
<keyword evidence="1" id="KW-1133">Transmembrane helix</keyword>
<feature type="transmembrane region" description="Helical" evidence="1">
    <location>
        <begin position="132"/>
        <end position="156"/>
    </location>
</feature>
<feature type="transmembrane region" description="Helical" evidence="1">
    <location>
        <begin position="73"/>
        <end position="94"/>
    </location>
</feature>
<gene>
    <name evidence="2" type="ORF">DYBT9275_01186</name>
</gene>
<keyword evidence="1" id="KW-0472">Membrane</keyword>
<dbReference type="Proteomes" id="UP000680038">
    <property type="component" value="Unassembled WGS sequence"/>
</dbReference>
<dbReference type="AlphaFoldDB" id="A0A916J9N0"/>
<feature type="transmembrane region" description="Helical" evidence="1">
    <location>
        <begin position="43"/>
        <end position="61"/>
    </location>
</feature>
<keyword evidence="3" id="KW-1185">Reference proteome</keyword>
<reference evidence="2" key="1">
    <citation type="submission" date="2021-04" db="EMBL/GenBank/DDBJ databases">
        <authorList>
            <person name="Rodrigo-Torres L."/>
            <person name="Arahal R. D."/>
            <person name="Lucena T."/>
        </authorList>
    </citation>
    <scope>NUCLEOTIDE SEQUENCE</scope>
    <source>
        <strain evidence="2">CECT 9275</strain>
    </source>
</reference>
<organism evidence="2 3">
    <name type="scientific">Dyadobacter helix</name>
    <dbReference type="NCBI Taxonomy" id="2822344"/>
    <lineage>
        <taxon>Bacteria</taxon>
        <taxon>Pseudomonadati</taxon>
        <taxon>Bacteroidota</taxon>
        <taxon>Cytophagia</taxon>
        <taxon>Cytophagales</taxon>
        <taxon>Spirosomataceae</taxon>
        <taxon>Dyadobacter</taxon>
    </lineage>
</organism>
<feature type="transmembrane region" description="Helical" evidence="1">
    <location>
        <begin position="14"/>
        <end position="37"/>
    </location>
</feature>
<protein>
    <submittedName>
        <fullName evidence="2">Uncharacterized protein</fullName>
    </submittedName>
</protein>
<keyword evidence="1" id="KW-0812">Transmembrane</keyword>
<evidence type="ECO:0000313" key="2">
    <source>
        <dbReference type="EMBL" id="CAG4993533.1"/>
    </source>
</evidence>
<comment type="caution">
    <text evidence="2">The sequence shown here is derived from an EMBL/GenBank/DDBJ whole genome shotgun (WGS) entry which is preliminary data.</text>
</comment>
<evidence type="ECO:0000313" key="3">
    <source>
        <dbReference type="Proteomes" id="UP000680038"/>
    </source>
</evidence>